<dbReference type="AlphaFoldDB" id="A0AAE0PCY9"/>
<evidence type="ECO:0000256" key="1">
    <source>
        <dbReference type="SAM" id="MobiDB-lite"/>
    </source>
</evidence>
<reference evidence="2" key="1">
    <citation type="journal article" date="2023" name="Mol. Phylogenet. Evol.">
        <title>Genome-scale phylogeny and comparative genomics of the fungal order Sordariales.</title>
        <authorList>
            <person name="Hensen N."/>
            <person name="Bonometti L."/>
            <person name="Westerberg I."/>
            <person name="Brannstrom I.O."/>
            <person name="Guillou S."/>
            <person name="Cros-Aarteil S."/>
            <person name="Calhoun S."/>
            <person name="Haridas S."/>
            <person name="Kuo A."/>
            <person name="Mondo S."/>
            <person name="Pangilinan J."/>
            <person name="Riley R."/>
            <person name="LaButti K."/>
            <person name="Andreopoulos B."/>
            <person name="Lipzen A."/>
            <person name="Chen C."/>
            <person name="Yan M."/>
            <person name="Daum C."/>
            <person name="Ng V."/>
            <person name="Clum A."/>
            <person name="Steindorff A."/>
            <person name="Ohm R.A."/>
            <person name="Martin F."/>
            <person name="Silar P."/>
            <person name="Natvig D.O."/>
            <person name="Lalanne C."/>
            <person name="Gautier V."/>
            <person name="Ament-Velasquez S.L."/>
            <person name="Kruys A."/>
            <person name="Hutchinson M.I."/>
            <person name="Powell A.J."/>
            <person name="Barry K."/>
            <person name="Miller A.N."/>
            <person name="Grigoriev I.V."/>
            <person name="Debuchy R."/>
            <person name="Gladieux P."/>
            <person name="Hiltunen Thoren M."/>
            <person name="Johannesson H."/>
        </authorList>
    </citation>
    <scope>NUCLEOTIDE SEQUENCE</scope>
    <source>
        <strain evidence="2">FGSC 1904</strain>
    </source>
</reference>
<dbReference type="Proteomes" id="UP001281003">
    <property type="component" value="Unassembled WGS sequence"/>
</dbReference>
<feature type="compositionally biased region" description="Basic and acidic residues" evidence="1">
    <location>
        <begin position="1"/>
        <end position="15"/>
    </location>
</feature>
<name>A0AAE0PCY9_SORBR</name>
<sequence length="140" mass="15070">MVPNNPRKEYADKGKGKASRSSYRRTFGPNAEEDAAVAKFYSDVSSTDKQKANEQPYQAADHNTPKAIMINPLPPGNKGLTGSIGAKKEKPVVGSDSKEKKRPYEAADHGTPKAVMVNPLPGGNRGLKGSRWYEPDVDGG</sequence>
<protein>
    <submittedName>
        <fullName evidence="2">Uncharacterized protein</fullName>
    </submittedName>
</protein>
<comment type="caution">
    <text evidence="2">The sequence shown here is derived from an EMBL/GenBank/DDBJ whole genome shotgun (WGS) entry which is preliminary data.</text>
</comment>
<evidence type="ECO:0000313" key="2">
    <source>
        <dbReference type="EMBL" id="KAK3397572.1"/>
    </source>
</evidence>
<organism evidence="2 3">
    <name type="scientific">Sordaria brevicollis</name>
    <dbReference type="NCBI Taxonomy" id="83679"/>
    <lineage>
        <taxon>Eukaryota</taxon>
        <taxon>Fungi</taxon>
        <taxon>Dikarya</taxon>
        <taxon>Ascomycota</taxon>
        <taxon>Pezizomycotina</taxon>
        <taxon>Sordariomycetes</taxon>
        <taxon>Sordariomycetidae</taxon>
        <taxon>Sordariales</taxon>
        <taxon>Sordariaceae</taxon>
        <taxon>Sordaria</taxon>
    </lineage>
</organism>
<gene>
    <name evidence="2" type="ORF">B0T20DRAFT_507472</name>
</gene>
<accession>A0AAE0PCY9</accession>
<reference evidence="2" key="2">
    <citation type="submission" date="2023-07" db="EMBL/GenBank/DDBJ databases">
        <authorList>
            <consortium name="Lawrence Berkeley National Laboratory"/>
            <person name="Haridas S."/>
            <person name="Hensen N."/>
            <person name="Bonometti L."/>
            <person name="Westerberg I."/>
            <person name="Brannstrom I.O."/>
            <person name="Guillou S."/>
            <person name="Cros-Aarteil S."/>
            <person name="Calhoun S."/>
            <person name="Kuo A."/>
            <person name="Mondo S."/>
            <person name="Pangilinan J."/>
            <person name="Riley R."/>
            <person name="LaButti K."/>
            <person name="Andreopoulos B."/>
            <person name="Lipzen A."/>
            <person name="Chen C."/>
            <person name="Yanf M."/>
            <person name="Daum C."/>
            <person name="Ng V."/>
            <person name="Clum A."/>
            <person name="Steindorff A."/>
            <person name="Ohm R."/>
            <person name="Martin F."/>
            <person name="Silar P."/>
            <person name="Natvig D."/>
            <person name="Lalanne C."/>
            <person name="Gautier V."/>
            <person name="Ament-velasquez S.L."/>
            <person name="Kruys A."/>
            <person name="Hutchinson M.I."/>
            <person name="Powell A.J."/>
            <person name="Barry K."/>
            <person name="Miller A.N."/>
            <person name="Grigoriev I.V."/>
            <person name="Debuchy R."/>
            <person name="Gladieux P."/>
            <person name="Thoren M.H."/>
            <person name="Johannesson H."/>
        </authorList>
    </citation>
    <scope>NUCLEOTIDE SEQUENCE</scope>
    <source>
        <strain evidence="2">FGSC 1904</strain>
    </source>
</reference>
<feature type="region of interest" description="Disordered" evidence="1">
    <location>
        <begin position="1"/>
        <end position="140"/>
    </location>
</feature>
<dbReference type="EMBL" id="JAUTDP010000007">
    <property type="protein sequence ID" value="KAK3397572.1"/>
    <property type="molecule type" value="Genomic_DNA"/>
</dbReference>
<feature type="compositionally biased region" description="Basic and acidic residues" evidence="1">
    <location>
        <begin position="86"/>
        <end position="111"/>
    </location>
</feature>
<keyword evidence="3" id="KW-1185">Reference proteome</keyword>
<evidence type="ECO:0000313" key="3">
    <source>
        <dbReference type="Proteomes" id="UP001281003"/>
    </source>
</evidence>
<proteinExistence type="predicted"/>